<dbReference type="SMART" id="SM00043">
    <property type="entry name" value="CY"/>
    <property type="match status" value="1"/>
</dbReference>
<dbReference type="PANTHER" id="PTHR11414:SF20">
    <property type="entry name" value="CYSTATIN-A"/>
    <property type="match status" value="1"/>
</dbReference>
<keyword evidence="4" id="KW-0646">Protease inhibitor</keyword>
<evidence type="ECO:0000313" key="7">
    <source>
        <dbReference type="EMBL" id="GAB1300244.1"/>
    </source>
</evidence>
<proteinExistence type="inferred from homology"/>
<protein>
    <submittedName>
        <fullName evidence="7">Cystatin-A</fullName>
    </submittedName>
</protein>
<comment type="similarity">
    <text evidence="2">Belongs to the cystatin family.</text>
</comment>
<dbReference type="EMBL" id="BAAFST010000016">
    <property type="protein sequence ID" value="GAB1300244.1"/>
    <property type="molecule type" value="Genomic_DNA"/>
</dbReference>
<dbReference type="Gene3D" id="3.10.450.10">
    <property type="match status" value="1"/>
</dbReference>
<organism evidence="7 8">
    <name type="scientific">Apodemus speciosus</name>
    <name type="common">Large Japanese field mouse</name>
    <dbReference type="NCBI Taxonomy" id="105296"/>
    <lineage>
        <taxon>Eukaryota</taxon>
        <taxon>Metazoa</taxon>
        <taxon>Chordata</taxon>
        <taxon>Craniata</taxon>
        <taxon>Vertebrata</taxon>
        <taxon>Euteleostomi</taxon>
        <taxon>Mammalia</taxon>
        <taxon>Eutheria</taxon>
        <taxon>Euarchontoglires</taxon>
        <taxon>Glires</taxon>
        <taxon>Rodentia</taxon>
        <taxon>Myomorpha</taxon>
        <taxon>Muroidea</taxon>
        <taxon>Muridae</taxon>
        <taxon>Murinae</taxon>
        <taxon>Apodemus</taxon>
    </lineage>
</organism>
<dbReference type="SUPFAM" id="SSF54403">
    <property type="entry name" value="Cystatin/monellin"/>
    <property type="match status" value="1"/>
</dbReference>
<dbReference type="CDD" id="cd00042">
    <property type="entry name" value="CY"/>
    <property type="match status" value="1"/>
</dbReference>
<comment type="caution">
    <text evidence="7">The sequence shown here is derived from an EMBL/GenBank/DDBJ whole genome shotgun (WGS) entry which is preliminary data.</text>
</comment>
<keyword evidence="8" id="KW-1185">Reference proteome</keyword>
<keyword evidence="5" id="KW-0789">Thiol protease inhibitor</keyword>
<name>A0ABQ0FLY7_APOSI</name>
<feature type="domain" description="Cystatin" evidence="6">
    <location>
        <begin position="1"/>
        <end position="107"/>
    </location>
</feature>
<evidence type="ECO:0000256" key="1">
    <source>
        <dbReference type="ARBA" id="ARBA00004496"/>
    </source>
</evidence>
<evidence type="ECO:0000256" key="3">
    <source>
        <dbReference type="ARBA" id="ARBA00022490"/>
    </source>
</evidence>
<evidence type="ECO:0000256" key="4">
    <source>
        <dbReference type="ARBA" id="ARBA00022690"/>
    </source>
</evidence>
<sequence length="107" mass="12096">MMPGGLSEARPATEEVQKIADKVRRQLEEKTNEKYEKFEAVEYKTQVVAGANYFIKGAGEMTQLLRINVGNGSFIHIKVFQGLGGEDDLELTGYQTNKTEEDELNYF</sequence>
<dbReference type="PRINTS" id="PR00295">
    <property type="entry name" value="STEFINA"/>
</dbReference>
<evidence type="ECO:0000256" key="2">
    <source>
        <dbReference type="ARBA" id="ARBA00009403"/>
    </source>
</evidence>
<dbReference type="InterPro" id="IPR000010">
    <property type="entry name" value="Cystatin_dom"/>
</dbReference>
<dbReference type="InterPro" id="IPR001713">
    <property type="entry name" value="Prot_inh_stefin"/>
</dbReference>
<comment type="subcellular location">
    <subcellularLocation>
        <location evidence="1">Cytoplasm</location>
    </subcellularLocation>
</comment>
<reference evidence="7 8" key="1">
    <citation type="submission" date="2024-08" db="EMBL/GenBank/DDBJ databases">
        <title>The draft genome of Apodemus speciosus.</title>
        <authorList>
            <person name="Nabeshima K."/>
            <person name="Suzuki S."/>
            <person name="Onuma M."/>
        </authorList>
    </citation>
    <scope>NUCLEOTIDE SEQUENCE [LARGE SCALE GENOMIC DNA]</scope>
    <source>
        <strain evidence="7">IB14-021</strain>
    </source>
</reference>
<evidence type="ECO:0000313" key="8">
    <source>
        <dbReference type="Proteomes" id="UP001623349"/>
    </source>
</evidence>
<keyword evidence="3" id="KW-0963">Cytoplasm</keyword>
<dbReference type="InterPro" id="IPR046350">
    <property type="entry name" value="Cystatin_sf"/>
</dbReference>
<dbReference type="Pfam" id="PF00031">
    <property type="entry name" value="Cystatin"/>
    <property type="match status" value="1"/>
</dbReference>
<evidence type="ECO:0000259" key="6">
    <source>
        <dbReference type="SMART" id="SM00043"/>
    </source>
</evidence>
<accession>A0ABQ0FLY7</accession>
<evidence type="ECO:0000256" key="5">
    <source>
        <dbReference type="ARBA" id="ARBA00022704"/>
    </source>
</evidence>
<dbReference type="PANTHER" id="PTHR11414">
    <property type="entry name" value="CYSTATIN FAMILY MEMBER"/>
    <property type="match status" value="1"/>
</dbReference>
<gene>
    <name evidence="7" type="ORF">APTSU1_001548200</name>
</gene>
<dbReference type="Proteomes" id="UP001623349">
    <property type="component" value="Unassembled WGS sequence"/>
</dbReference>